<dbReference type="InterPro" id="IPR050481">
    <property type="entry name" value="UDP-glycosyltransf_plant"/>
</dbReference>
<dbReference type="Proteomes" id="UP000806378">
    <property type="component" value="Unassembled WGS sequence"/>
</dbReference>
<dbReference type="PANTHER" id="PTHR48048:SF45">
    <property type="entry name" value="GLYCOSYLTRANSFERASE"/>
    <property type="match status" value="1"/>
</dbReference>
<name>A0A8T0CMT1_CORYI</name>
<reference evidence="3" key="1">
    <citation type="submission" date="2020-05" db="EMBL/GenBank/DDBJ databases">
        <title>WGS assembly of Corymbia citriodora subspecies variegata.</title>
        <authorList>
            <person name="Barry K."/>
            <person name="Hundley H."/>
            <person name="Shu S."/>
            <person name="Jenkins J."/>
            <person name="Grimwood J."/>
            <person name="Baten A."/>
        </authorList>
    </citation>
    <scope>NUCLEOTIDE SEQUENCE</scope>
    <source>
        <strain evidence="3">CV2-018</strain>
    </source>
</reference>
<keyword evidence="4" id="KW-1185">Reference proteome</keyword>
<dbReference type="CDD" id="cd03784">
    <property type="entry name" value="GT1_Gtf-like"/>
    <property type="match status" value="1"/>
</dbReference>
<keyword evidence="2" id="KW-0808">Transferase</keyword>
<dbReference type="InterPro" id="IPR002213">
    <property type="entry name" value="UDP_glucos_trans"/>
</dbReference>
<sequence length="454" mass="50271">MIHAELVFVPMPAKGHLVSMVEMAKLLVDRDPASMLPMDSHTNSLATSVATTRIRFINLPLENVDAKSFSHKSFAHFIEINKPRVKQAVAKLADLPGSTGTLAGFVLDMLCTTMIDLADEFGVPSYVFFASSAAFLGLMLHLQSLQDEHRVDIIEFKDSAGELDFLSFTNPLPSKLLPSLFLTNELVRPSLEHARRIRATRAIIINTFDELEPHAVRSLADLGAPAVYLVGPILNLTGETKKKADDSGEDNGNRLRRCVGSFDEDQVKEMARALERSGHRFLRSLRQPRPKGKVEILSDYMDPVEVLPEGFLDRMAGLGKVIGWAPQVAVLAQSGIGGFVSRCGWNSILESIWFGVVVATWPLYAEQQFHAFELVVELGLAVEIRMDCGRDSWMESDVVVIVVATADEIEGRIKNLMEGEEAGERRKKVKEVSEKSRKALAEGGSSYFVFRPFD</sequence>
<gene>
    <name evidence="3" type="ORF">BT93_L3339</name>
</gene>
<evidence type="ECO:0000256" key="2">
    <source>
        <dbReference type="ARBA" id="ARBA00022679"/>
    </source>
</evidence>
<comment type="similarity">
    <text evidence="1">Belongs to the UDP-glycosyltransferase family.</text>
</comment>
<dbReference type="OrthoDB" id="5835829at2759"/>
<accession>A0A8T0CMT1</accession>
<protein>
    <submittedName>
        <fullName evidence="3">Uncharacterized protein</fullName>
    </submittedName>
</protein>
<dbReference type="PANTHER" id="PTHR48048">
    <property type="entry name" value="GLYCOSYLTRANSFERASE"/>
    <property type="match status" value="1"/>
</dbReference>
<dbReference type="SUPFAM" id="SSF53756">
    <property type="entry name" value="UDP-Glycosyltransferase/glycogen phosphorylase"/>
    <property type="match status" value="1"/>
</dbReference>
<evidence type="ECO:0000256" key="1">
    <source>
        <dbReference type="ARBA" id="ARBA00009995"/>
    </source>
</evidence>
<comment type="caution">
    <text evidence="3">The sequence shown here is derived from an EMBL/GenBank/DDBJ whole genome shotgun (WGS) entry which is preliminary data.</text>
</comment>
<evidence type="ECO:0000313" key="3">
    <source>
        <dbReference type="EMBL" id="KAF7847125.1"/>
    </source>
</evidence>
<organism evidence="3 4">
    <name type="scientific">Corymbia citriodora subsp. variegata</name>
    <dbReference type="NCBI Taxonomy" id="360336"/>
    <lineage>
        <taxon>Eukaryota</taxon>
        <taxon>Viridiplantae</taxon>
        <taxon>Streptophyta</taxon>
        <taxon>Embryophyta</taxon>
        <taxon>Tracheophyta</taxon>
        <taxon>Spermatophyta</taxon>
        <taxon>Magnoliopsida</taxon>
        <taxon>eudicotyledons</taxon>
        <taxon>Gunneridae</taxon>
        <taxon>Pentapetalae</taxon>
        <taxon>rosids</taxon>
        <taxon>malvids</taxon>
        <taxon>Myrtales</taxon>
        <taxon>Myrtaceae</taxon>
        <taxon>Myrtoideae</taxon>
        <taxon>Eucalypteae</taxon>
        <taxon>Corymbia</taxon>
    </lineage>
</organism>
<evidence type="ECO:0000313" key="4">
    <source>
        <dbReference type="Proteomes" id="UP000806378"/>
    </source>
</evidence>
<proteinExistence type="inferred from homology"/>
<dbReference type="Gene3D" id="3.40.50.2000">
    <property type="entry name" value="Glycogen Phosphorylase B"/>
    <property type="match status" value="2"/>
</dbReference>
<dbReference type="FunFam" id="3.40.50.2000:FF:000056">
    <property type="entry name" value="Glycosyltransferase"/>
    <property type="match status" value="1"/>
</dbReference>
<dbReference type="EMBL" id="MU091230">
    <property type="protein sequence ID" value="KAF7847125.1"/>
    <property type="molecule type" value="Genomic_DNA"/>
</dbReference>
<dbReference type="Gramene" id="rna-gnl|WGS:JABURB|Cocit.L3339.1">
    <property type="protein sequence ID" value="cds-KAF7847125.1"/>
    <property type="gene ID" value="gene-BT93_L3339"/>
</dbReference>
<dbReference type="Pfam" id="PF00201">
    <property type="entry name" value="UDPGT"/>
    <property type="match status" value="1"/>
</dbReference>
<dbReference type="GO" id="GO:0035251">
    <property type="term" value="F:UDP-glucosyltransferase activity"/>
    <property type="evidence" value="ECO:0007669"/>
    <property type="project" value="InterPro"/>
</dbReference>
<dbReference type="AlphaFoldDB" id="A0A8T0CMT1"/>